<dbReference type="AlphaFoldDB" id="A0A151Z8D2"/>
<evidence type="ECO:0000313" key="5">
    <source>
        <dbReference type="Proteomes" id="UP000076078"/>
    </source>
</evidence>
<organism evidence="4 5">
    <name type="scientific">Tieghemostelium lacteum</name>
    <name type="common">Slime mold</name>
    <name type="synonym">Dictyostelium lacteum</name>
    <dbReference type="NCBI Taxonomy" id="361077"/>
    <lineage>
        <taxon>Eukaryota</taxon>
        <taxon>Amoebozoa</taxon>
        <taxon>Evosea</taxon>
        <taxon>Eumycetozoa</taxon>
        <taxon>Dictyostelia</taxon>
        <taxon>Dictyosteliales</taxon>
        <taxon>Raperosteliaceae</taxon>
        <taxon>Tieghemostelium</taxon>
    </lineage>
</organism>
<proteinExistence type="predicted"/>
<comment type="caution">
    <text evidence="4">The sequence shown here is derived from an EMBL/GenBank/DDBJ whole genome shotgun (WGS) entry which is preliminary data.</text>
</comment>
<dbReference type="EMBL" id="LODT01000037">
    <property type="protein sequence ID" value="KYQ90195.1"/>
    <property type="molecule type" value="Genomic_DNA"/>
</dbReference>
<feature type="region of interest" description="Disordered" evidence="1">
    <location>
        <begin position="611"/>
        <end position="730"/>
    </location>
</feature>
<feature type="region of interest" description="Disordered" evidence="1">
    <location>
        <begin position="761"/>
        <end position="821"/>
    </location>
</feature>
<feature type="compositionally biased region" description="Low complexity" evidence="1">
    <location>
        <begin position="696"/>
        <end position="714"/>
    </location>
</feature>
<dbReference type="Proteomes" id="UP000076078">
    <property type="component" value="Unassembled WGS sequence"/>
</dbReference>
<evidence type="ECO:0000259" key="2">
    <source>
        <dbReference type="PROSITE" id="PS50234"/>
    </source>
</evidence>
<dbReference type="Pfam" id="PF13768">
    <property type="entry name" value="VWA_3"/>
    <property type="match status" value="1"/>
</dbReference>
<feature type="compositionally biased region" description="Low complexity" evidence="1">
    <location>
        <begin position="797"/>
        <end position="819"/>
    </location>
</feature>
<sequence length="921" mass="101782">MNIIQNIFKSGPSSATETYKEAHYFNYYRKLELKNKNEKEVRSRIGLIPKVVNSNSQSFTLTDFDIEAVVTDSSVISVFTQKYTNEMTSPVEATYKMPLPPYATVCDFVVTYDDKVLKGKIKEKQKAQEKYSDNIASGGQSFMAEKSDDGFFTLSIGNLPPTKQVAISLTIISEIGAHLENLHYCLHRYMFPGNNFNVNFNLNVFSSQKIDKISLDHYSPSIKYAEDKKSATVKFSSNGIKRNIVAVIQPAVSKKPEYFLEYSAKDKTYAVGLNFYPKFEISREEVDQKAEFIFLLDCSGSMSGSSINQAKRALEIVMRSLTENNKFNIYLFGSSYKKLFPSSQIYNDDTLEKASAHITTISANLGGTELLPPIKDILALPYDPEYPRQVMIFTDGEISQRDELIDYVGKESNTTRIFTFGIGSGVDTELVVGLSKACKGYFEMIKDNSKMEEQVLSLLSIAMEPTLSNIKVEWPQDQIKVTQAPKQIRPIYNGERMMIYGLIDEKLTESNTIPLVLTGNGPSGQLVKYELELNFENAKSDSTHLHSLAAFNIINDLEEEERKDRKDHKDRIVQLGKKYSLVSKHTSFLVTAESDQVTTDTMVPVEVLKKDTTSSYQQQSQPNKTSILYSSNTSVPSLPRSSSPTSRGGSSAVLSKSRKVSYSNSSPIPPPPPPMAGGGGGSFPPPPPSGPPPMAPGGMAFPIVQSSVSSSSWCCDEEEDNSSGSVSCDEQEELGGLVLNDSMDTQIESCKNISISLPESVEKKEQSDFKLKKKLSSPSKEKKQEKDSGSASKLLASPKPVSQSSSSSTPLPSQSPSRPVQKVSTGDLLLDLIKAQKANGSWAAESLTFTVPTVPSGYEILVAEIWITLFVIAKITKSFSSKKSQWELVVNKATKYVKSQLTKENKSDQFDKLLKLAESGV</sequence>
<dbReference type="PROSITE" id="PS50234">
    <property type="entry name" value="VWFA"/>
    <property type="match status" value="1"/>
</dbReference>
<feature type="compositionally biased region" description="Pro residues" evidence="1">
    <location>
        <begin position="683"/>
        <end position="695"/>
    </location>
</feature>
<dbReference type="FunCoup" id="A0A151Z8D2">
    <property type="interactions" value="1"/>
</dbReference>
<feature type="domain" description="VWFA" evidence="2">
    <location>
        <begin position="291"/>
        <end position="459"/>
    </location>
</feature>
<dbReference type="InParanoid" id="A0A151Z8D2"/>
<accession>A0A151Z8D2</accession>
<dbReference type="PROSITE" id="PS51468">
    <property type="entry name" value="VIT"/>
    <property type="match status" value="1"/>
</dbReference>
<dbReference type="PANTHER" id="PTHR45737:SF6">
    <property type="entry name" value="VON WILLEBRAND FACTOR A DOMAIN-CONTAINING PROTEIN 5A"/>
    <property type="match status" value="1"/>
</dbReference>
<feature type="compositionally biased region" description="Low complexity" evidence="1">
    <location>
        <begin position="630"/>
        <end position="651"/>
    </location>
</feature>
<feature type="compositionally biased region" description="Basic and acidic residues" evidence="1">
    <location>
        <begin position="779"/>
        <end position="788"/>
    </location>
</feature>
<dbReference type="InterPro" id="IPR036465">
    <property type="entry name" value="vWFA_dom_sf"/>
</dbReference>
<protein>
    <recommendedName>
        <fullName evidence="6">Type A von Willebrand factor domain-containing protein</fullName>
    </recommendedName>
</protein>
<name>A0A151Z8D2_TIELA</name>
<dbReference type="Gene3D" id="3.40.50.410">
    <property type="entry name" value="von Willebrand factor, type A domain"/>
    <property type="match status" value="1"/>
</dbReference>
<dbReference type="OrthoDB" id="30900at2759"/>
<evidence type="ECO:0000256" key="1">
    <source>
        <dbReference type="SAM" id="MobiDB-lite"/>
    </source>
</evidence>
<dbReference type="SMART" id="SM00609">
    <property type="entry name" value="VIT"/>
    <property type="match status" value="1"/>
</dbReference>
<evidence type="ECO:0000313" key="4">
    <source>
        <dbReference type="EMBL" id="KYQ90195.1"/>
    </source>
</evidence>
<dbReference type="InterPro" id="IPR013694">
    <property type="entry name" value="VIT"/>
</dbReference>
<evidence type="ECO:0000259" key="3">
    <source>
        <dbReference type="PROSITE" id="PS51468"/>
    </source>
</evidence>
<dbReference type="OMA" id="QRAIMTT"/>
<dbReference type="SMART" id="SM00327">
    <property type="entry name" value="VWA"/>
    <property type="match status" value="1"/>
</dbReference>
<dbReference type="STRING" id="361077.A0A151Z8D2"/>
<dbReference type="SUPFAM" id="SSF53300">
    <property type="entry name" value="vWA-like"/>
    <property type="match status" value="1"/>
</dbReference>
<dbReference type="InterPro" id="IPR002035">
    <property type="entry name" value="VWF_A"/>
</dbReference>
<feature type="compositionally biased region" description="Polar residues" evidence="1">
    <location>
        <begin position="613"/>
        <end position="629"/>
    </location>
</feature>
<evidence type="ECO:0008006" key="6">
    <source>
        <dbReference type="Google" id="ProtNLM"/>
    </source>
</evidence>
<dbReference type="Pfam" id="PF08487">
    <property type="entry name" value="VIT"/>
    <property type="match status" value="1"/>
</dbReference>
<feature type="compositionally biased region" description="Basic and acidic residues" evidence="1">
    <location>
        <begin position="761"/>
        <end position="770"/>
    </location>
</feature>
<dbReference type="PANTHER" id="PTHR45737">
    <property type="entry name" value="VON WILLEBRAND FACTOR A DOMAIN-CONTAINING PROTEIN 5A"/>
    <property type="match status" value="1"/>
</dbReference>
<feature type="domain" description="VIT" evidence="3">
    <location>
        <begin position="45"/>
        <end position="173"/>
    </location>
</feature>
<keyword evidence="5" id="KW-1185">Reference proteome</keyword>
<reference evidence="4 5" key="1">
    <citation type="submission" date="2015-12" db="EMBL/GenBank/DDBJ databases">
        <title>Dictyostelia acquired genes for synthesis and detection of signals that induce cell-type specialization by lateral gene transfer from prokaryotes.</title>
        <authorList>
            <person name="Gloeckner G."/>
            <person name="Schaap P."/>
        </authorList>
    </citation>
    <scope>NUCLEOTIDE SEQUENCE [LARGE SCALE GENOMIC DNA]</scope>
    <source>
        <strain evidence="4 5">TK</strain>
    </source>
</reference>
<gene>
    <name evidence="4" type="ORF">DLAC_08793</name>
</gene>